<dbReference type="PROSITE" id="PS50043">
    <property type="entry name" value="HTH_LUXR_2"/>
    <property type="match status" value="1"/>
</dbReference>
<dbReference type="CDD" id="cd06170">
    <property type="entry name" value="LuxR_C_like"/>
    <property type="match status" value="1"/>
</dbReference>
<dbReference type="Pfam" id="PF00072">
    <property type="entry name" value="Response_reg"/>
    <property type="match status" value="1"/>
</dbReference>
<reference evidence="8 10" key="1">
    <citation type="submission" date="2016-05" db="EMBL/GenBank/DDBJ databases">
        <title>Non-Contiguous Finished Genome Sequence of Streptomyces parvulus 2297 Integrated Site-Specifically with Actinophage R4.</title>
        <authorList>
            <person name="Nishizawa T."/>
            <person name="Miura T."/>
            <person name="Harada C."/>
            <person name="Guo Y."/>
            <person name="Narisawa K."/>
            <person name="Ohta H."/>
            <person name="Takahashi H."/>
            <person name="Shirai M."/>
        </authorList>
    </citation>
    <scope>NUCLEOTIDE SEQUENCE [LARGE SCALE GENOMIC DNA]</scope>
    <source>
        <strain evidence="8 10">2297</strain>
    </source>
</reference>
<dbReference type="InterPro" id="IPR000792">
    <property type="entry name" value="Tscrpt_reg_LuxR_C"/>
</dbReference>
<dbReference type="EMBL" id="JAYMRR010000002">
    <property type="protein sequence ID" value="MFB8748299.1"/>
    <property type="molecule type" value="Genomic_DNA"/>
</dbReference>
<evidence type="ECO:0000259" key="6">
    <source>
        <dbReference type="PROSITE" id="PS50043"/>
    </source>
</evidence>
<evidence type="ECO:0000259" key="7">
    <source>
        <dbReference type="PROSITE" id="PS50110"/>
    </source>
</evidence>
<dbReference type="SMART" id="SM00421">
    <property type="entry name" value="HTH_LUXR"/>
    <property type="match status" value="1"/>
</dbReference>
<protein>
    <submittedName>
        <fullName evidence="8">DNA-binding response regulator</fullName>
    </submittedName>
    <submittedName>
        <fullName evidence="9">Response regulator transcription factor</fullName>
    </submittedName>
</protein>
<evidence type="ECO:0000256" key="3">
    <source>
        <dbReference type="ARBA" id="ARBA00023125"/>
    </source>
</evidence>
<keyword evidence="4" id="KW-0804">Transcription</keyword>
<name>A0A191V125_9ACTN</name>
<dbReference type="PANTHER" id="PTHR43214:SF24">
    <property type="entry name" value="TRANSCRIPTIONAL REGULATORY PROTEIN NARL-RELATED"/>
    <property type="match status" value="1"/>
</dbReference>
<dbReference type="SUPFAM" id="SSF52172">
    <property type="entry name" value="CheY-like"/>
    <property type="match status" value="1"/>
</dbReference>
<dbReference type="PROSITE" id="PS50110">
    <property type="entry name" value="RESPONSE_REGULATORY"/>
    <property type="match status" value="1"/>
</dbReference>
<dbReference type="SMART" id="SM00448">
    <property type="entry name" value="REC"/>
    <property type="match status" value="1"/>
</dbReference>
<keyword evidence="3 8" id="KW-0238">DNA-binding</keyword>
<dbReference type="PROSITE" id="PS00622">
    <property type="entry name" value="HTH_LUXR_1"/>
    <property type="match status" value="1"/>
</dbReference>
<evidence type="ECO:0000313" key="9">
    <source>
        <dbReference type="EMBL" id="MFB8748299.1"/>
    </source>
</evidence>
<keyword evidence="1 5" id="KW-0597">Phosphoprotein</keyword>
<dbReference type="InterPro" id="IPR016032">
    <property type="entry name" value="Sig_transdc_resp-reg_C-effctor"/>
</dbReference>
<evidence type="ECO:0000313" key="8">
    <source>
        <dbReference type="EMBL" id="ANJ08637.1"/>
    </source>
</evidence>
<dbReference type="Proteomes" id="UP001585018">
    <property type="component" value="Unassembled WGS sequence"/>
</dbReference>
<evidence type="ECO:0000256" key="5">
    <source>
        <dbReference type="PROSITE-ProRule" id="PRU00169"/>
    </source>
</evidence>
<reference evidence="9 11" key="2">
    <citation type="submission" date="2024-01" db="EMBL/GenBank/DDBJ databases">
        <title>Genome mining of biosynthetic gene clusters to explore secondary metabolites of Streptomyces sp.</title>
        <authorList>
            <person name="Baig A."/>
            <person name="Ajitkumar Shintre N."/>
            <person name="Kumar H."/>
            <person name="Anbarasu A."/>
            <person name="Ramaiah S."/>
        </authorList>
    </citation>
    <scope>NUCLEOTIDE SEQUENCE [LARGE SCALE GENOMIC DNA]</scope>
    <source>
        <strain evidence="9 11">A03</strain>
    </source>
</reference>
<evidence type="ECO:0000313" key="10">
    <source>
        <dbReference type="Proteomes" id="UP000078468"/>
    </source>
</evidence>
<dbReference type="InterPro" id="IPR039420">
    <property type="entry name" value="WalR-like"/>
</dbReference>
<dbReference type="AlphaFoldDB" id="A0A191V125"/>
<dbReference type="SUPFAM" id="SSF46894">
    <property type="entry name" value="C-terminal effector domain of the bipartite response regulators"/>
    <property type="match status" value="1"/>
</dbReference>
<dbReference type="KEGG" id="spav:Spa2297_17630"/>
<dbReference type="GO" id="GO:0006355">
    <property type="term" value="P:regulation of DNA-templated transcription"/>
    <property type="evidence" value="ECO:0007669"/>
    <property type="project" value="InterPro"/>
</dbReference>
<keyword evidence="2" id="KW-0805">Transcription regulation</keyword>
<organism evidence="8 10">
    <name type="scientific">Streptomyces parvulus</name>
    <dbReference type="NCBI Taxonomy" id="146923"/>
    <lineage>
        <taxon>Bacteria</taxon>
        <taxon>Bacillati</taxon>
        <taxon>Actinomycetota</taxon>
        <taxon>Actinomycetes</taxon>
        <taxon>Kitasatosporales</taxon>
        <taxon>Streptomycetaceae</taxon>
        <taxon>Streptomyces</taxon>
    </lineage>
</organism>
<dbReference type="GeneID" id="91306711"/>
<dbReference type="GO" id="GO:0000160">
    <property type="term" value="P:phosphorelay signal transduction system"/>
    <property type="evidence" value="ECO:0007669"/>
    <property type="project" value="InterPro"/>
</dbReference>
<dbReference type="PRINTS" id="PR00038">
    <property type="entry name" value="HTHLUXR"/>
</dbReference>
<dbReference type="Gene3D" id="3.40.50.2300">
    <property type="match status" value="1"/>
</dbReference>
<accession>A0A191V125</accession>
<evidence type="ECO:0000256" key="1">
    <source>
        <dbReference type="ARBA" id="ARBA00022553"/>
    </source>
</evidence>
<dbReference type="RefSeq" id="WP_064729002.1">
    <property type="nucleotide sequence ID" value="NZ_BMRX01000001.1"/>
</dbReference>
<proteinExistence type="predicted"/>
<dbReference type="GO" id="GO:0003677">
    <property type="term" value="F:DNA binding"/>
    <property type="evidence" value="ECO:0007669"/>
    <property type="project" value="UniProtKB-KW"/>
</dbReference>
<evidence type="ECO:0000313" key="11">
    <source>
        <dbReference type="Proteomes" id="UP001585018"/>
    </source>
</evidence>
<gene>
    <name evidence="8" type="ORF">Spa2297_17630</name>
    <name evidence="9" type="ORF">VSS30_05715</name>
</gene>
<feature type="domain" description="Response regulatory" evidence="7">
    <location>
        <begin position="11"/>
        <end position="127"/>
    </location>
</feature>
<evidence type="ECO:0000256" key="4">
    <source>
        <dbReference type="ARBA" id="ARBA00023163"/>
    </source>
</evidence>
<keyword evidence="11" id="KW-1185">Reference proteome</keyword>
<evidence type="ECO:0000256" key="2">
    <source>
        <dbReference type="ARBA" id="ARBA00023015"/>
    </source>
</evidence>
<dbReference type="InterPro" id="IPR001789">
    <property type="entry name" value="Sig_transdc_resp-reg_receiver"/>
</dbReference>
<dbReference type="CDD" id="cd17535">
    <property type="entry name" value="REC_NarL-like"/>
    <property type="match status" value="1"/>
</dbReference>
<sequence>MTTSGNGRVIRVLIADDQQMVRQGFTVLLNTQPDIEVIGQAVDGRDAVAKVAEQAPDVVLMDIRMPELGGIEATRLITGATPEIRVLVLTTFDLDEYVYEALRAGASGFLLKDASADQLAEAVRVVAAGDALLAPGITRRLIAEFSRLDDRPRAPLKDRVGELTERETEVLALIAQGLSNAEIARRLVVAEQTVKTHVGRILVKLGLRDRTQAAVFAYESGLVRPSGY</sequence>
<dbReference type="Pfam" id="PF00196">
    <property type="entry name" value="GerE"/>
    <property type="match status" value="1"/>
</dbReference>
<dbReference type="Proteomes" id="UP000078468">
    <property type="component" value="Chromosome"/>
</dbReference>
<dbReference type="InterPro" id="IPR011006">
    <property type="entry name" value="CheY-like_superfamily"/>
</dbReference>
<dbReference type="PANTHER" id="PTHR43214">
    <property type="entry name" value="TWO-COMPONENT RESPONSE REGULATOR"/>
    <property type="match status" value="1"/>
</dbReference>
<feature type="modified residue" description="4-aspartylphosphate" evidence="5">
    <location>
        <position position="62"/>
    </location>
</feature>
<dbReference type="EMBL" id="CP015866">
    <property type="protein sequence ID" value="ANJ08637.1"/>
    <property type="molecule type" value="Genomic_DNA"/>
</dbReference>
<dbReference type="InterPro" id="IPR058245">
    <property type="entry name" value="NreC/VraR/RcsB-like_REC"/>
</dbReference>
<feature type="domain" description="HTH luxR-type" evidence="6">
    <location>
        <begin position="156"/>
        <end position="221"/>
    </location>
</feature>